<proteinExistence type="predicted"/>
<evidence type="ECO:0000313" key="2">
    <source>
        <dbReference type="Proteomes" id="UP000241885"/>
    </source>
</evidence>
<name>A0A2R4BLV8_THAAR</name>
<dbReference type="KEGG" id="tak:Tharo_1383"/>
<organism evidence="1 2">
    <name type="scientific">Thauera aromatica K172</name>
    <dbReference type="NCBI Taxonomy" id="44139"/>
    <lineage>
        <taxon>Bacteria</taxon>
        <taxon>Pseudomonadati</taxon>
        <taxon>Pseudomonadota</taxon>
        <taxon>Betaproteobacteria</taxon>
        <taxon>Rhodocyclales</taxon>
        <taxon>Zoogloeaceae</taxon>
        <taxon>Thauera</taxon>
    </lineage>
</organism>
<dbReference type="Proteomes" id="UP000241885">
    <property type="component" value="Chromosome"/>
</dbReference>
<accession>A0A2R4BLV8</accession>
<keyword evidence="2" id="KW-1185">Reference proteome</keyword>
<dbReference type="EMBL" id="CP028339">
    <property type="protein sequence ID" value="AVR88308.1"/>
    <property type="molecule type" value="Genomic_DNA"/>
</dbReference>
<protein>
    <submittedName>
        <fullName evidence="1">Uncharacterized protein</fullName>
    </submittedName>
</protein>
<evidence type="ECO:0000313" key="1">
    <source>
        <dbReference type="EMBL" id="AVR88308.1"/>
    </source>
</evidence>
<reference evidence="1 2" key="1">
    <citation type="submission" date="2018-03" db="EMBL/GenBank/DDBJ databases">
        <title>Complete genome sequence of Thauera aromatica, a model organism for studying aromatic compound degradation under denitrifying conditions.</title>
        <authorList>
            <person name="Lo H.-Y."/>
            <person name="Goris T."/>
            <person name="Boll M."/>
            <person name="Mueller J.A."/>
        </authorList>
    </citation>
    <scope>NUCLEOTIDE SEQUENCE [LARGE SCALE GENOMIC DNA]</scope>
    <source>
        <strain evidence="1 2">K172</strain>
    </source>
</reference>
<dbReference type="AlphaFoldDB" id="A0A2R4BLV8"/>
<sequence length="270" mass="30101">MLIPIAAAVVGCASPVPVAQNFELTRQKVARAAHHWDVVAEDVVSQTLQSVAEKPQLQGRGFFVTPTRNTAFEVAFRDFMITHLVQRGATVSECKIGSPAVPGFARDGADVEVRYHTQIIVHSGRGWDYQPPRLTLLASGVAVLREIFLDDHEVAGALTGVALAEWWAGHMARPTRTELIVTTTVVENNRFVMRTKDIYYVPDGDAPLFTQKVARRSMCPEDKTMAADDTAERLPQEIVTELARQEMLERDMRRTNSQWKPTTQPPAYSF</sequence>
<gene>
    <name evidence="1" type="ORF">Tharo_1383</name>
</gene>